<dbReference type="InterPro" id="IPR025875">
    <property type="entry name" value="Leu-rich_rpt_4"/>
</dbReference>
<dbReference type="Proteomes" id="UP001642409">
    <property type="component" value="Unassembled WGS sequence"/>
</dbReference>
<dbReference type="InterPro" id="IPR050836">
    <property type="entry name" value="SDS22/Internalin_LRR"/>
</dbReference>
<dbReference type="InterPro" id="IPR032675">
    <property type="entry name" value="LRR_dom_sf"/>
</dbReference>
<dbReference type="Pfam" id="PF12799">
    <property type="entry name" value="LRR_4"/>
    <property type="match status" value="1"/>
</dbReference>
<sequence>MIKQWIKQIQKIKQYRKAVQHGCYRKQYIFIGNDENLRDISFFRILDKTSLCLQQCTGIYTEILFFAFFQQLHSDYNIFLLYINYNLINNFTLAKNKISVQLNTVPKSLNGLSIKNSGLQNIDDLSNLNGLQRLDFTCNNIQRVDVLVKAINLKSLSLNENININLVQVGKLIQLNELRLDNIGFSDINFLVDLPNLTILSMDQNKINDISYISHLKQLQELSLSKNQIFDLSSLKQLVQLQQLQLSENNISDLSPLRWLVQLQTLALNNNNIVDIDVLKYLTALNRLELDNNQIHNIWPLAGLSSWNILLLKNNRISELCPIYNENEIFKILDLSNNFITDLQPLPEDHYSQLFLENNYIMNIKPLYKTITLLLNLDNNYIIELNDLEVLKQVQQHFQFNITFSAIEQKQPSPKFLLLIRKRQIIQETFKRIKTNESHQSKNEPKMRELKLKMQTKVLLAQKQMVNFSENLKKYFREEQVSQ</sequence>
<keyword evidence="1" id="KW-0433">Leucine-rich repeat</keyword>
<dbReference type="InterPro" id="IPR003591">
    <property type="entry name" value="Leu-rich_rpt_typical-subtyp"/>
</dbReference>
<reference evidence="4 5" key="2">
    <citation type="submission" date="2024-07" db="EMBL/GenBank/DDBJ databases">
        <authorList>
            <person name="Akdeniz Z."/>
        </authorList>
    </citation>
    <scope>NUCLEOTIDE SEQUENCE [LARGE SCALE GENOMIC DNA]</scope>
</reference>
<evidence type="ECO:0000313" key="4">
    <source>
        <dbReference type="EMBL" id="CAL6097913.1"/>
    </source>
</evidence>
<dbReference type="Gene3D" id="3.80.10.10">
    <property type="entry name" value="Ribonuclease Inhibitor"/>
    <property type="match status" value="1"/>
</dbReference>
<evidence type="ECO:0000313" key="3">
    <source>
        <dbReference type="EMBL" id="CAI9918024.1"/>
    </source>
</evidence>
<evidence type="ECO:0000256" key="1">
    <source>
        <dbReference type="ARBA" id="ARBA00022614"/>
    </source>
</evidence>
<proteinExistence type="predicted"/>
<reference evidence="3" key="1">
    <citation type="submission" date="2023-06" db="EMBL/GenBank/DDBJ databases">
        <authorList>
            <person name="Kurt Z."/>
        </authorList>
    </citation>
    <scope>NUCLEOTIDE SEQUENCE</scope>
</reference>
<dbReference type="SMART" id="SM00369">
    <property type="entry name" value="LRR_TYP"/>
    <property type="match status" value="5"/>
</dbReference>
<dbReference type="InterPro" id="IPR001611">
    <property type="entry name" value="Leu-rich_rpt"/>
</dbReference>
<protein>
    <submittedName>
        <fullName evidence="3">Partial</fullName>
    </submittedName>
</protein>
<accession>A0AA86TGM9</accession>
<evidence type="ECO:0000313" key="5">
    <source>
        <dbReference type="Proteomes" id="UP001642409"/>
    </source>
</evidence>
<dbReference type="SMART" id="SM00365">
    <property type="entry name" value="LRR_SD22"/>
    <property type="match status" value="4"/>
</dbReference>
<dbReference type="EMBL" id="CATOUU010000147">
    <property type="protein sequence ID" value="CAI9918024.1"/>
    <property type="molecule type" value="Genomic_DNA"/>
</dbReference>
<organism evidence="3">
    <name type="scientific">Hexamita inflata</name>
    <dbReference type="NCBI Taxonomy" id="28002"/>
    <lineage>
        <taxon>Eukaryota</taxon>
        <taxon>Metamonada</taxon>
        <taxon>Diplomonadida</taxon>
        <taxon>Hexamitidae</taxon>
        <taxon>Hexamitinae</taxon>
        <taxon>Hexamita</taxon>
    </lineage>
</organism>
<dbReference type="PANTHER" id="PTHR46652:SF3">
    <property type="entry name" value="LEUCINE-RICH REPEAT-CONTAINING PROTEIN 9"/>
    <property type="match status" value="1"/>
</dbReference>
<dbReference type="SUPFAM" id="SSF52058">
    <property type="entry name" value="L domain-like"/>
    <property type="match status" value="1"/>
</dbReference>
<dbReference type="PANTHER" id="PTHR46652">
    <property type="entry name" value="LEUCINE-RICH REPEAT AND IQ DOMAIN-CONTAINING PROTEIN 1-RELATED"/>
    <property type="match status" value="1"/>
</dbReference>
<dbReference type="AlphaFoldDB" id="A0AA86TGM9"/>
<comment type="caution">
    <text evidence="3">The sequence shown here is derived from an EMBL/GenBank/DDBJ whole genome shotgun (WGS) entry which is preliminary data.</text>
</comment>
<evidence type="ECO:0000256" key="2">
    <source>
        <dbReference type="ARBA" id="ARBA00022737"/>
    </source>
</evidence>
<gene>
    <name evidence="3" type="ORF">HINF_LOCUS5669</name>
    <name evidence="4" type="ORF">HINF_LOCUS69357</name>
</gene>
<dbReference type="EMBL" id="CAXDID020000504">
    <property type="protein sequence ID" value="CAL6097913.1"/>
    <property type="molecule type" value="Genomic_DNA"/>
</dbReference>
<dbReference type="PROSITE" id="PS51450">
    <property type="entry name" value="LRR"/>
    <property type="match status" value="5"/>
</dbReference>
<keyword evidence="2" id="KW-0677">Repeat</keyword>
<keyword evidence="5" id="KW-1185">Reference proteome</keyword>
<name>A0AA86TGM9_9EUKA</name>